<accession>A0A2U1K024</accession>
<sequence length="77" mass="8518">MSNIIIGFDPSYLSKSGKKTHRVGYYWSGVAGKAKWGLEVAGFAAIDPILNTAFHLNEFQIPPREELESSGTLLLDY</sequence>
<evidence type="ECO:0000313" key="2">
    <source>
        <dbReference type="Proteomes" id="UP000245618"/>
    </source>
</evidence>
<organism evidence="1 2">
    <name type="scientific">Flavobacterium laiguense</name>
    <dbReference type="NCBI Taxonomy" id="2169409"/>
    <lineage>
        <taxon>Bacteria</taxon>
        <taxon>Pseudomonadati</taxon>
        <taxon>Bacteroidota</taxon>
        <taxon>Flavobacteriia</taxon>
        <taxon>Flavobacteriales</taxon>
        <taxon>Flavobacteriaceae</taxon>
        <taxon>Flavobacterium</taxon>
    </lineage>
</organism>
<reference evidence="1 2" key="1">
    <citation type="submission" date="2018-04" db="EMBL/GenBank/DDBJ databases">
        <title>Flavobacterium sp. nov., isolated from glacier ice.</title>
        <authorList>
            <person name="Liu Q."/>
            <person name="Xin Y.-H."/>
        </authorList>
    </citation>
    <scope>NUCLEOTIDE SEQUENCE [LARGE SCALE GENOMIC DNA]</scope>
    <source>
        <strain evidence="1 2">LB2P30</strain>
    </source>
</reference>
<proteinExistence type="predicted"/>
<dbReference type="Proteomes" id="UP000245618">
    <property type="component" value="Unassembled WGS sequence"/>
</dbReference>
<evidence type="ECO:0000313" key="1">
    <source>
        <dbReference type="EMBL" id="PWA10539.1"/>
    </source>
</evidence>
<comment type="caution">
    <text evidence="1">The sequence shown here is derived from an EMBL/GenBank/DDBJ whole genome shotgun (WGS) entry which is preliminary data.</text>
</comment>
<gene>
    <name evidence="1" type="ORF">DB891_04755</name>
</gene>
<name>A0A2U1K024_9FLAO</name>
<keyword evidence="2" id="KW-1185">Reference proteome</keyword>
<dbReference type="OrthoDB" id="634338at2"/>
<protein>
    <submittedName>
        <fullName evidence="1">Uncharacterized protein</fullName>
    </submittedName>
</protein>
<dbReference type="EMBL" id="QCZH01000003">
    <property type="protein sequence ID" value="PWA10539.1"/>
    <property type="molecule type" value="Genomic_DNA"/>
</dbReference>
<dbReference type="AlphaFoldDB" id="A0A2U1K024"/>
<dbReference type="RefSeq" id="WP_116761113.1">
    <property type="nucleotide sequence ID" value="NZ_QCZH01000003.1"/>
</dbReference>